<evidence type="ECO:0000256" key="5">
    <source>
        <dbReference type="SAM" id="MobiDB-lite"/>
    </source>
</evidence>
<sequence>MRTGSPSSCVACPPHPCTPSAIKSTHAHLRQCRRVKPGGVNVQQSAGQPQERRADGRAERSRQSRVKIADAVLSLLDEGESHFPADRVAERAGVSRRLVFHHFADMSQLVETAIARRLEQLMEQTRPLPTDGPRSTRVSALTEQRSRILEWITPAQLALMRLEQHGDRIQEVTRQVLDFARGRLADVFAEELDRLPAERRTEVLHGLDAVTTWGAWYHWRSSGLSVEAAARTMETAVHALLASTDPTGPADRR</sequence>
<feature type="region of interest" description="Disordered" evidence="5">
    <location>
        <begin position="36"/>
        <end position="63"/>
    </location>
</feature>
<dbReference type="PANTHER" id="PTHR30055">
    <property type="entry name" value="HTH-TYPE TRANSCRIPTIONAL REGULATOR RUTR"/>
    <property type="match status" value="1"/>
</dbReference>
<gene>
    <name evidence="7" type="ORF">K7B10_35565</name>
</gene>
<keyword evidence="8" id="KW-1185">Reference proteome</keyword>
<evidence type="ECO:0000259" key="6">
    <source>
        <dbReference type="PROSITE" id="PS50977"/>
    </source>
</evidence>
<name>A0ABS8EHT0_9ACTN</name>
<reference evidence="7 8" key="1">
    <citation type="submission" date="2021-08" db="EMBL/GenBank/DDBJ databases">
        <title>Genomic Architecture of Streptomyces flavotricini NGL1 and Streptomyces erythrochromogenes HMS4 With Differential Plant Beneficial attributes and laccase production capabilities.</title>
        <authorList>
            <person name="Salwan R."/>
            <person name="Kaur R."/>
            <person name="Sharma V."/>
        </authorList>
    </citation>
    <scope>NUCLEOTIDE SEQUENCE [LARGE SCALE GENOMIC DNA]</scope>
    <source>
        <strain evidence="7 8">NGL1</strain>
    </source>
</reference>
<feature type="compositionally biased region" description="Basic and acidic residues" evidence="5">
    <location>
        <begin position="50"/>
        <end position="62"/>
    </location>
</feature>
<feature type="domain" description="HTH tetR-type" evidence="6">
    <location>
        <begin position="62"/>
        <end position="121"/>
    </location>
</feature>
<dbReference type="EMBL" id="JAINUL010000001">
    <property type="protein sequence ID" value="MCC0100012.1"/>
    <property type="molecule type" value="Genomic_DNA"/>
</dbReference>
<keyword evidence="3" id="KW-0804">Transcription</keyword>
<accession>A0ABS8EHT0</accession>
<evidence type="ECO:0000313" key="8">
    <source>
        <dbReference type="Proteomes" id="UP001520654"/>
    </source>
</evidence>
<evidence type="ECO:0000256" key="2">
    <source>
        <dbReference type="ARBA" id="ARBA00023125"/>
    </source>
</evidence>
<proteinExistence type="predicted"/>
<comment type="caution">
    <text evidence="7">The sequence shown here is derived from an EMBL/GenBank/DDBJ whole genome shotgun (WGS) entry which is preliminary data.</text>
</comment>
<dbReference type="PANTHER" id="PTHR30055:SF234">
    <property type="entry name" value="HTH-TYPE TRANSCRIPTIONAL REGULATOR BETI"/>
    <property type="match status" value="1"/>
</dbReference>
<organism evidence="7 8">
    <name type="scientific">Streptomyces flavotricini</name>
    <dbReference type="NCBI Taxonomy" id="66888"/>
    <lineage>
        <taxon>Bacteria</taxon>
        <taxon>Bacillati</taxon>
        <taxon>Actinomycetota</taxon>
        <taxon>Actinomycetes</taxon>
        <taxon>Kitasatosporales</taxon>
        <taxon>Streptomycetaceae</taxon>
        <taxon>Streptomyces</taxon>
    </lineage>
</organism>
<evidence type="ECO:0000256" key="3">
    <source>
        <dbReference type="ARBA" id="ARBA00023163"/>
    </source>
</evidence>
<dbReference type="InterPro" id="IPR009057">
    <property type="entry name" value="Homeodomain-like_sf"/>
</dbReference>
<keyword evidence="2 4" id="KW-0238">DNA-binding</keyword>
<dbReference type="Gene3D" id="1.10.357.10">
    <property type="entry name" value="Tetracycline Repressor, domain 2"/>
    <property type="match status" value="1"/>
</dbReference>
<dbReference type="Proteomes" id="UP001520654">
    <property type="component" value="Unassembled WGS sequence"/>
</dbReference>
<dbReference type="InterPro" id="IPR001647">
    <property type="entry name" value="HTH_TetR"/>
</dbReference>
<dbReference type="InterPro" id="IPR050109">
    <property type="entry name" value="HTH-type_TetR-like_transc_reg"/>
</dbReference>
<evidence type="ECO:0000313" key="7">
    <source>
        <dbReference type="EMBL" id="MCC0100012.1"/>
    </source>
</evidence>
<dbReference type="Pfam" id="PF00440">
    <property type="entry name" value="TetR_N"/>
    <property type="match status" value="1"/>
</dbReference>
<evidence type="ECO:0000256" key="4">
    <source>
        <dbReference type="PROSITE-ProRule" id="PRU00335"/>
    </source>
</evidence>
<protein>
    <submittedName>
        <fullName evidence="7">TetR/AcrR family transcriptional regulator</fullName>
    </submittedName>
</protein>
<evidence type="ECO:0000256" key="1">
    <source>
        <dbReference type="ARBA" id="ARBA00023015"/>
    </source>
</evidence>
<feature type="DNA-binding region" description="H-T-H motif" evidence="4">
    <location>
        <begin position="84"/>
        <end position="103"/>
    </location>
</feature>
<dbReference type="SUPFAM" id="SSF46689">
    <property type="entry name" value="Homeodomain-like"/>
    <property type="match status" value="1"/>
</dbReference>
<keyword evidence="1" id="KW-0805">Transcription regulation</keyword>
<dbReference type="PROSITE" id="PS50977">
    <property type="entry name" value="HTH_TETR_2"/>
    <property type="match status" value="1"/>
</dbReference>